<evidence type="ECO:0000256" key="1">
    <source>
        <dbReference type="ARBA" id="ARBA00022491"/>
    </source>
</evidence>
<comment type="caution">
    <text evidence="8">The sequence shown here is derived from an EMBL/GenBank/DDBJ whole genome shotgun (WGS) entry which is preliminary data.</text>
</comment>
<keyword evidence="9" id="KW-1185">Reference proteome</keyword>
<dbReference type="AlphaFoldDB" id="A0A4R0XM10"/>
<dbReference type="SUPFAM" id="SSF55781">
    <property type="entry name" value="GAF domain-like"/>
    <property type="match status" value="1"/>
</dbReference>
<keyword evidence="3 5" id="KW-0346">Stress response</keyword>
<dbReference type="Gene3D" id="1.10.10.10">
    <property type="entry name" value="Winged helix-like DNA-binding domain superfamily/Winged helix DNA-binding domain"/>
    <property type="match status" value="1"/>
</dbReference>
<dbReference type="EMBL" id="PSZP01000044">
    <property type="protein sequence ID" value="TCG10452.1"/>
    <property type="molecule type" value="Genomic_DNA"/>
</dbReference>
<dbReference type="Pfam" id="PF01628">
    <property type="entry name" value="HrcA"/>
    <property type="match status" value="1"/>
</dbReference>
<evidence type="ECO:0000256" key="4">
    <source>
        <dbReference type="ARBA" id="ARBA00023163"/>
    </source>
</evidence>
<evidence type="ECO:0000259" key="7">
    <source>
        <dbReference type="Pfam" id="PF01726"/>
    </source>
</evidence>
<organism evidence="8 9">
    <name type="scientific">Mycoplasma todarodis</name>
    <dbReference type="NCBI Taxonomy" id="1937191"/>
    <lineage>
        <taxon>Bacteria</taxon>
        <taxon>Bacillati</taxon>
        <taxon>Mycoplasmatota</taxon>
        <taxon>Mollicutes</taxon>
        <taxon>Mycoplasmataceae</taxon>
        <taxon>Mycoplasma</taxon>
    </lineage>
</organism>
<sequence>MIMNNLTKRQQEYLLLITREYISSGNPVGSAALIKGFGLDVSPATVRNEMAALEKKGYLEKCHTSSGRIPSAEGFLLYANHSKNTDVSVEIQKQLKGIFAKRTIGIDQVLEEAAEAISTITDLTLVTKTDAADELCKSIQFVPLNEQNATIVIVTSTGRVESKLVSVKNGAQLEDIRIAVRVLKDRLVNTPMRNLAIKTEALTGIVSEEVKDFEFVIQEMITKVFDFHTKQTSRVYGRTNIIKKPEFKDREKLFNIMERLESKSIWETIEDQADNEDETLKISILDNQALISKKIRIGEGSMEVSIVGPDRVDYEKALPILKLLDELVNGEGE</sequence>
<dbReference type="PANTHER" id="PTHR34824">
    <property type="entry name" value="HEAT-INDUCIBLE TRANSCRIPTION REPRESSOR HRCA"/>
    <property type="match status" value="1"/>
</dbReference>
<dbReference type="Pfam" id="PF01726">
    <property type="entry name" value="LexA_DNA_bind"/>
    <property type="match status" value="1"/>
</dbReference>
<dbReference type="GO" id="GO:0004252">
    <property type="term" value="F:serine-type endopeptidase activity"/>
    <property type="evidence" value="ECO:0007669"/>
    <property type="project" value="InterPro"/>
</dbReference>
<dbReference type="InterPro" id="IPR021153">
    <property type="entry name" value="HrcA_C"/>
</dbReference>
<evidence type="ECO:0000256" key="5">
    <source>
        <dbReference type="HAMAP-Rule" id="MF_00081"/>
    </source>
</evidence>
<comment type="similarity">
    <text evidence="5">Belongs to the HrcA family.</text>
</comment>
<evidence type="ECO:0000313" key="8">
    <source>
        <dbReference type="EMBL" id="TCG10452.1"/>
    </source>
</evidence>
<dbReference type="InterPro" id="IPR036390">
    <property type="entry name" value="WH_DNA-bd_sf"/>
</dbReference>
<keyword evidence="1 5" id="KW-0678">Repressor</keyword>
<dbReference type="GO" id="GO:0003677">
    <property type="term" value="F:DNA binding"/>
    <property type="evidence" value="ECO:0007669"/>
    <property type="project" value="InterPro"/>
</dbReference>
<dbReference type="InterPro" id="IPR006199">
    <property type="entry name" value="LexA_DNA-bd_dom"/>
</dbReference>
<dbReference type="SUPFAM" id="SSF46785">
    <property type="entry name" value="Winged helix' DNA-binding domain"/>
    <property type="match status" value="1"/>
</dbReference>
<evidence type="ECO:0000259" key="6">
    <source>
        <dbReference type="Pfam" id="PF01628"/>
    </source>
</evidence>
<dbReference type="PANTHER" id="PTHR34824:SF1">
    <property type="entry name" value="HEAT-INDUCIBLE TRANSCRIPTION REPRESSOR HRCA"/>
    <property type="match status" value="1"/>
</dbReference>
<feature type="domain" description="LexA repressor DNA-binding" evidence="7">
    <location>
        <begin position="3"/>
        <end position="63"/>
    </location>
</feature>
<reference evidence="8 9" key="1">
    <citation type="submission" date="2018-02" db="EMBL/GenBank/DDBJ databases">
        <title>Mycoplasma marinum and Mycoplasma todarodis sp. nov., moderately halophilic and psychrotolerant mycoplasmas isolated from cephalopods.</title>
        <authorList>
            <person name="Viver T."/>
        </authorList>
    </citation>
    <scope>NUCLEOTIDE SEQUENCE [LARGE SCALE GENOMIC DNA]</scope>
    <source>
        <strain evidence="8 9">5H</strain>
    </source>
</reference>
<keyword evidence="2 5" id="KW-0805">Transcription regulation</keyword>
<dbReference type="HAMAP" id="MF_00081">
    <property type="entry name" value="HrcA"/>
    <property type="match status" value="1"/>
</dbReference>
<dbReference type="InterPro" id="IPR023120">
    <property type="entry name" value="WHTH_transcript_rep_HrcA_IDD"/>
</dbReference>
<evidence type="ECO:0000256" key="3">
    <source>
        <dbReference type="ARBA" id="ARBA00023016"/>
    </source>
</evidence>
<evidence type="ECO:0000313" key="9">
    <source>
        <dbReference type="Proteomes" id="UP000291072"/>
    </source>
</evidence>
<dbReference type="OrthoDB" id="9783139at2"/>
<dbReference type="Gene3D" id="3.30.450.40">
    <property type="match status" value="1"/>
</dbReference>
<dbReference type="NCBIfam" id="TIGR00331">
    <property type="entry name" value="hrcA"/>
    <property type="match status" value="1"/>
</dbReference>
<comment type="function">
    <text evidence="5">Negative regulator of class I heat shock genes (grpE-dnaK-dnaJ and groELS operons). Prevents heat-shock induction of these operons.</text>
</comment>
<keyword evidence="4 5" id="KW-0804">Transcription</keyword>
<proteinExistence type="inferred from homology"/>
<dbReference type="InterPro" id="IPR002571">
    <property type="entry name" value="HrcA"/>
</dbReference>
<dbReference type="Gene3D" id="3.30.390.60">
    <property type="entry name" value="Heat-inducible transcription repressor hrca homolog, domain 3"/>
    <property type="match status" value="1"/>
</dbReference>
<dbReference type="Proteomes" id="UP000291072">
    <property type="component" value="Unassembled WGS sequence"/>
</dbReference>
<evidence type="ECO:0000256" key="2">
    <source>
        <dbReference type="ARBA" id="ARBA00023015"/>
    </source>
</evidence>
<gene>
    <name evidence="5" type="primary">hrcA</name>
    <name evidence="8" type="ORF">C4B25_04140</name>
</gene>
<dbReference type="GO" id="GO:0045892">
    <property type="term" value="P:negative regulation of DNA-templated transcription"/>
    <property type="evidence" value="ECO:0007669"/>
    <property type="project" value="UniProtKB-UniRule"/>
</dbReference>
<feature type="domain" description="Heat-inducible transcription repressor HrcA C-terminal" evidence="6">
    <location>
        <begin position="107"/>
        <end position="317"/>
    </location>
</feature>
<dbReference type="InterPro" id="IPR029016">
    <property type="entry name" value="GAF-like_dom_sf"/>
</dbReference>
<dbReference type="InterPro" id="IPR036388">
    <property type="entry name" value="WH-like_DNA-bd_sf"/>
</dbReference>
<protein>
    <recommendedName>
        <fullName evidence="5">Heat-inducible transcription repressor HrcA</fullName>
    </recommendedName>
</protein>
<dbReference type="GO" id="GO:0006508">
    <property type="term" value="P:proteolysis"/>
    <property type="evidence" value="ECO:0007669"/>
    <property type="project" value="InterPro"/>
</dbReference>
<dbReference type="PIRSF" id="PIRSF005485">
    <property type="entry name" value="HrcA"/>
    <property type="match status" value="1"/>
</dbReference>
<accession>A0A4R0XM10</accession>
<name>A0A4R0XM10_9MOLU</name>